<keyword evidence="2" id="KW-1185">Reference proteome</keyword>
<proteinExistence type="predicted"/>
<dbReference type="OrthoDB" id="4774771at2"/>
<name>A0A2S0KJL4_9ACTN</name>
<organism evidence="1 2">
    <name type="scientific">Gordonia iterans</name>
    <dbReference type="NCBI Taxonomy" id="1004901"/>
    <lineage>
        <taxon>Bacteria</taxon>
        <taxon>Bacillati</taxon>
        <taxon>Actinomycetota</taxon>
        <taxon>Actinomycetes</taxon>
        <taxon>Mycobacteriales</taxon>
        <taxon>Gordoniaceae</taxon>
        <taxon>Gordonia</taxon>
    </lineage>
</organism>
<protein>
    <submittedName>
        <fullName evidence="1">Uncharacterized protein</fullName>
    </submittedName>
</protein>
<dbReference type="KEGG" id="git:C6V83_18055"/>
<dbReference type="Proteomes" id="UP000239814">
    <property type="component" value="Chromosome"/>
</dbReference>
<dbReference type="AlphaFoldDB" id="A0A2S0KJL4"/>
<sequence>MPLPAPWGTPPGRWSLNGHPFTVVCPATTDLALALVVPDKEGGGLWTTLECTARSQRSTVAELVLTDPPPRGLDLFGDIADALVHSLIGWKRWEAAYLWQQTFSMWPAIDGEHLGRGVDLAALPPARATNTVYAWWRRALSSDEDAWKTFEKDMKREPRRVIRREAAKPLGAEAAAQLQAVAAAAGARPVSNSAGVPDQRT</sequence>
<reference evidence="1 2" key="1">
    <citation type="submission" date="2018-03" db="EMBL/GenBank/DDBJ databases">
        <title>Characteristics and genome of n-alkane degrading marine bacteria Gordonia iterans isolated from crude oil contaminated in Tae-an, South Korea.</title>
        <authorList>
            <person name="Lee S.-S."/>
            <person name="Kim H."/>
        </authorList>
    </citation>
    <scope>NUCLEOTIDE SEQUENCE [LARGE SCALE GENOMIC DNA]</scope>
    <source>
        <strain evidence="1 2">Co17</strain>
    </source>
</reference>
<dbReference type="EMBL" id="CP027433">
    <property type="protein sequence ID" value="AVM01882.1"/>
    <property type="molecule type" value="Genomic_DNA"/>
</dbReference>
<accession>A0A2S0KJL4</accession>
<dbReference type="RefSeq" id="WP_105943585.1">
    <property type="nucleotide sequence ID" value="NZ_CP027433.1"/>
</dbReference>
<gene>
    <name evidence="1" type="ORF">C6V83_18055</name>
</gene>
<evidence type="ECO:0000313" key="2">
    <source>
        <dbReference type="Proteomes" id="UP000239814"/>
    </source>
</evidence>
<evidence type="ECO:0000313" key="1">
    <source>
        <dbReference type="EMBL" id="AVM01882.1"/>
    </source>
</evidence>